<dbReference type="AlphaFoldDB" id="A0A7Z6ZTF1"/>
<evidence type="ECO:0000256" key="1">
    <source>
        <dbReference type="SAM" id="MobiDB-lite"/>
    </source>
</evidence>
<reference evidence="3" key="1">
    <citation type="journal article" date="2018" name="Front. Microbiol.">
        <title>Genome-Based Analysis Reveals the Taxonomy and Diversity of the Family Idiomarinaceae.</title>
        <authorList>
            <person name="Liu Y."/>
            <person name="Lai Q."/>
            <person name="Shao Z."/>
        </authorList>
    </citation>
    <scope>NUCLEOTIDE SEQUENCE [LARGE SCALE GENOMIC DNA]</scope>
    <source>
        <strain evidence="3">KYW314</strain>
    </source>
</reference>
<dbReference type="Proteomes" id="UP000287766">
    <property type="component" value="Unassembled WGS sequence"/>
</dbReference>
<accession>A0A7Z6ZTF1</accession>
<protein>
    <submittedName>
        <fullName evidence="2">Uncharacterized protein</fullName>
    </submittedName>
</protein>
<gene>
    <name evidence="2" type="ORF">CWE22_00760</name>
</gene>
<feature type="compositionally biased region" description="Polar residues" evidence="1">
    <location>
        <begin position="12"/>
        <end position="22"/>
    </location>
</feature>
<keyword evidence="3" id="KW-1185">Reference proteome</keyword>
<sequence>MPVQDNPEQDFEQSPLTQTYTQNDQTVQIDIYKSVEHGWILEIVDQDNNSTLWEDHFESDQAALQEALDALNEEGIEAFIGSF</sequence>
<name>A0A7Z6ZTF1_9GAMM</name>
<organism evidence="2 3">
    <name type="scientific">Pseudidiomarina aestuarii</name>
    <dbReference type="NCBI Taxonomy" id="624146"/>
    <lineage>
        <taxon>Bacteria</taxon>
        <taxon>Pseudomonadati</taxon>
        <taxon>Pseudomonadota</taxon>
        <taxon>Gammaproteobacteria</taxon>
        <taxon>Alteromonadales</taxon>
        <taxon>Idiomarinaceae</taxon>
        <taxon>Pseudidiomarina</taxon>
    </lineage>
</organism>
<dbReference type="EMBL" id="PIPR01000001">
    <property type="protein sequence ID" value="RUO40770.1"/>
    <property type="molecule type" value="Genomic_DNA"/>
</dbReference>
<feature type="region of interest" description="Disordered" evidence="1">
    <location>
        <begin position="1"/>
        <end position="22"/>
    </location>
</feature>
<proteinExistence type="predicted"/>
<comment type="caution">
    <text evidence="2">The sequence shown here is derived from an EMBL/GenBank/DDBJ whole genome shotgun (WGS) entry which is preliminary data.</text>
</comment>
<evidence type="ECO:0000313" key="3">
    <source>
        <dbReference type="Proteomes" id="UP000287766"/>
    </source>
</evidence>
<dbReference type="RefSeq" id="WP_169929502.1">
    <property type="nucleotide sequence ID" value="NZ_PIPR01000001.1"/>
</dbReference>
<evidence type="ECO:0000313" key="2">
    <source>
        <dbReference type="EMBL" id="RUO40770.1"/>
    </source>
</evidence>